<name>A0A2Z6S9V0_9GLOM</name>
<keyword evidence="4" id="KW-1185">Reference proteome</keyword>
<dbReference type="Proteomes" id="UP000247702">
    <property type="component" value="Unassembled WGS sequence"/>
</dbReference>
<dbReference type="OrthoDB" id="2386165at2759"/>
<comment type="caution">
    <text evidence="2">The sequence shown here is derived from an EMBL/GenBank/DDBJ whole genome shotgun (WGS) entry which is preliminary data.</text>
</comment>
<evidence type="ECO:0000313" key="2">
    <source>
        <dbReference type="EMBL" id="GBC01407.1"/>
    </source>
</evidence>
<keyword evidence="1" id="KW-0812">Transmembrane</keyword>
<proteinExistence type="predicted"/>
<dbReference type="EMBL" id="BEXD01003535">
    <property type="protein sequence ID" value="GBC01407.1"/>
    <property type="molecule type" value="Genomic_DNA"/>
</dbReference>
<accession>A0A2Z6S9V0</accession>
<evidence type="ECO:0000313" key="4">
    <source>
        <dbReference type="Proteomes" id="UP000247702"/>
    </source>
</evidence>
<dbReference type="EMBL" id="BLAL01000261">
    <property type="protein sequence ID" value="GES97822.1"/>
    <property type="molecule type" value="Genomic_DNA"/>
</dbReference>
<dbReference type="Proteomes" id="UP000615446">
    <property type="component" value="Unassembled WGS sequence"/>
</dbReference>
<gene>
    <name evidence="3" type="ORF">RCL2_002439200</name>
    <name evidence="2" type="ORF">RclHR1_04180014</name>
</gene>
<protein>
    <submittedName>
        <fullName evidence="2">Uncharacterized protein</fullName>
    </submittedName>
</protein>
<evidence type="ECO:0000256" key="1">
    <source>
        <dbReference type="SAM" id="Phobius"/>
    </source>
</evidence>
<organism evidence="2 4">
    <name type="scientific">Rhizophagus clarus</name>
    <dbReference type="NCBI Taxonomy" id="94130"/>
    <lineage>
        <taxon>Eukaryota</taxon>
        <taxon>Fungi</taxon>
        <taxon>Fungi incertae sedis</taxon>
        <taxon>Mucoromycota</taxon>
        <taxon>Glomeromycotina</taxon>
        <taxon>Glomeromycetes</taxon>
        <taxon>Glomerales</taxon>
        <taxon>Glomeraceae</taxon>
        <taxon>Rhizophagus</taxon>
    </lineage>
</organism>
<dbReference type="AlphaFoldDB" id="A0A2Z6S9V0"/>
<feature type="transmembrane region" description="Helical" evidence="1">
    <location>
        <begin position="305"/>
        <end position="326"/>
    </location>
</feature>
<sequence length="328" mass="38626">MDNTSSQVSDNKNFSLPSDIQIKFSLRPKENVERQYKSFTHTGHTDREKDQRITEFFTCLYKIDFETHIHGCTKEHVLLNKDKLDDIINSVISSELRKNIEESFLLHSNLYELILPNFKCHGVGFYYKPDSDQDIFIKNLEPCYYESCPMYAKHLDTSSSCNINYSERWNNANDDEKQVFAKIASCAEKVFELMYPNYNEINDTMNQNNLDFDISIDFNNNHRNLNLLFYNDEKDKSIFTNRREMNLRSIERCSKLLDNLSDGSSNKEKNEVRYGNFEQQLQHLIMLQPHLIDSKHSWKRIGKRFVVTFILSSFLVIATSLAFYFIGV</sequence>
<keyword evidence="1" id="KW-1133">Transmembrane helix</keyword>
<evidence type="ECO:0000313" key="3">
    <source>
        <dbReference type="EMBL" id="GES97822.1"/>
    </source>
</evidence>
<reference evidence="2 4" key="1">
    <citation type="submission" date="2017-11" db="EMBL/GenBank/DDBJ databases">
        <title>The genome of Rhizophagus clarus HR1 reveals common genetic basis of auxotrophy among arbuscular mycorrhizal fungi.</title>
        <authorList>
            <person name="Kobayashi Y."/>
        </authorList>
    </citation>
    <scope>NUCLEOTIDE SEQUENCE [LARGE SCALE GENOMIC DNA]</scope>
    <source>
        <strain evidence="2 4">HR1</strain>
    </source>
</reference>
<reference evidence="3" key="2">
    <citation type="submission" date="2019-10" db="EMBL/GenBank/DDBJ databases">
        <title>Conservation and host-specific expression of non-tandemly repeated heterogenous ribosome RNA gene in arbuscular mycorrhizal fungi.</title>
        <authorList>
            <person name="Maeda T."/>
            <person name="Kobayashi Y."/>
            <person name="Nakagawa T."/>
            <person name="Ezawa T."/>
            <person name="Yamaguchi K."/>
            <person name="Bino T."/>
            <person name="Nishimoto Y."/>
            <person name="Shigenobu S."/>
            <person name="Kawaguchi M."/>
        </authorList>
    </citation>
    <scope>NUCLEOTIDE SEQUENCE</scope>
    <source>
        <strain evidence="3">HR1</strain>
    </source>
</reference>
<keyword evidence="1" id="KW-0472">Membrane</keyword>